<protein>
    <submittedName>
        <fullName evidence="1">Uncharacterized protein</fullName>
    </submittedName>
</protein>
<proteinExistence type="predicted"/>
<name>H8KV84_SOLCM</name>
<reference evidence="1" key="1">
    <citation type="submission" date="2012-02" db="EMBL/GenBank/DDBJ databases">
        <title>The complete genome of Solitalea canadensis DSM 3403.</title>
        <authorList>
            <consortium name="US DOE Joint Genome Institute (JGI-PGF)"/>
            <person name="Lucas S."/>
            <person name="Copeland A."/>
            <person name="Lapidus A."/>
            <person name="Glavina del Rio T."/>
            <person name="Dalin E."/>
            <person name="Tice H."/>
            <person name="Bruce D."/>
            <person name="Goodwin L."/>
            <person name="Pitluck S."/>
            <person name="Peters L."/>
            <person name="Ovchinnikova G."/>
            <person name="Lu M."/>
            <person name="Kyrpides N."/>
            <person name="Mavromatis K."/>
            <person name="Ivanova N."/>
            <person name="Brettin T."/>
            <person name="Detter J.C."/>
            <person name="Han C."/>
            <person name="Larimer F."/>
            <person name="Land M."/>
            <person name="Hauser L."/>
            <person name="Markowitz V."/>
            <person name="Cheng J.-F."/>
            <person name="Hugenholtz P."/>
            <person name="Woyke T."/>
            <person name="Wu D."/>
            <person name="Spring S."/>
            <person name="Schroeder M."/>
            <person name="Kopitz M."/>
            <person name="Brambilla E."/>
            <person name="Klenk H.-P."/>
            <person name="Eisen J.A."/>
        </authorList>
    </citation>
    <scope>NUCLEOTIDE SEQUENCE</scope>
    <source>
        <strain evidence="1">DSM 3403</strain>
    </source>
</reference>
<dbReference type="HOGENOM" id="CLU_1609700_0_0_10"/>
<accession>H8KV84</accession>
<dbReference type="Proteomes" id="UP000007590">
    <property type="component" value="Chromosome"/>
</dbReference>
<evidence type="ECO:0000313" key="1">
    <source>
        <dbReference type="EMBL" id="AFD06142.1"/>
    </source>
</evidence>
<evidence type="ECO:0000313" key="2">
    <source>
        <dbReference type="Proteomes" id="UP000007590"/>
    </source>
</evidence>
<dbReference type="KEGG" id="scn:Solca_1034"/>
<keyword evidence="2" id="KW-1185">Reference proteome</keyword>
<gene>
    <name evidence="1" type="ordered locus">Solca_1034</name>
</gene>
<sequence>MENISENGSSLILDAQKSYYVIDALYLSNINEQISSLNLLDLDNEIRMKVFPFTDSPYMKFKPLRNVLSVIEIRQNNETIKEKKECFDVDSGMIMLIDDKIFIEIVTKFNFGDLVDSQTSLINMVFWKGLTKQFELNQIGIILSPGVDSGYEFVGSGEYKIVQEL</sequence>
<dbReference type="RefSeq" id="WP_014679369.1">
    <property type="nucleotide sequence ID" value="NC_017770.1"/>
</dbReference>
<dbReference type="EMBL" id="CP003349">
    <property type="protein sequence ID" value="AFD06142.1"/>
    <property type="molecule type" value="Genomic_DNA"/>
</dbReference>
<dbReference type="eggNOG" id="ENOG5033JK9">
    <property type="taxonomic scope" value="Bacteria"/>
</dbReference>
<dbReference type="AlphaFoldDB" id="H8KV84"/>
<dbReference type="OrthoDB" id="1375628at2"/>
<organism evidence="1 2">
    <name type="scientific">Solitalea canadensis (strain ATCC 29591 / DSM 3403 / JCM 21819 / LMG 8368 / NBRC 15130 / NCIMB 12057 / USAM 9D)</name>
    <name type="common">Flexibacter canadensis</name>
    <dbReference type="NCBI Taxonomy" id="929556"/>
    <lineage>
        <taxon>Bacteria</taxon>
        <taxon>Pseudomonadati</taxon>
        <taxon>Bacteroidota</taxon>
        <taxon>Sphingobacteriia</taxon>
        <taxon>Sphingobacteriales</taxon>
        <taxon>Sphingobacteriaceae</taxon>
        <taxon>Solitalea</taxon>
    </lineage>
</organism>